<comment type="caution">
    <text evidence="12">The sequence shown here is derived from an EMBL/GenBank/DDBJ whole genome shotgun (WGS) entry which is preliminary data.</text>
</comment>
<keyword evidence="7 10" id="KW-0496">Mitochondrion</keyword>
<keyword evidence="6 10" id="KW-0819">tRNA processing</keyword>
<dbReference type="InterPro" id="IPR029063">
    <property type="entry name" value="SAM-dependent_MTases_sf"/>
</dbReference>
<protein>
    <recommendedName>
        <fullName evidence="10">tRNA (guanine(37)-N1)-methyltransferase</fullName>
        <ecNumber evidence="10">2.1.1.228</ecNumber>
    </recommendedName>
    <alternativeName>
        <fullName evidence="10">M1G-methyltransferase</fullName>
    </alternativeName>
    <alternativeName>
        <fullName evidence="10">tRNA [GM37] methyltransferase</fullName>
    </alternativeName>
    <alternativeName>
        <fullName evidence="10">tRNA methyltransferase 5 homolog</fullName>
    </alternativeName>
</protein>
<comment type="similarity">
    <text evidence="1">Belongs to the class I-like SAM-binding methyltransferase superfamily. TRM5/TYW2 family.</text>
</comment>
<dbReference type="PANTHER" id="PTHR23245">
    <property type="entry name" value="TRNA METHYLTRANSFERASE"/>
    <property type="match status" value="1"/>
</dbReference>
<keyword evidence="13" id="KW-1185">Reference proteome</keyword>
<evidence type="ECO:0000256" key="4">
    <source>
        <dbReference type="ARBA" id="ARBA00022679"/>
    </source>
</evidence>
<feature type="domain" description="SAM-dependent methyltransferase TRM5/TYW2-type" evidence="11">
    <location>
        <begin position="171"/>
        <end position="443"/>
    </location>
</feature>
<name>A0A2V3INY0_9FLOR</name>
<dbReference type="Gene3D" id="3.30.300.110">
    <property type="entry name" value="Met-10+ protein-like domains"/>
    <property type="match status" value="1"/>
</dbReference>
<dbReference type="EC" id="2.1.1.228" evidence="10"/>
<dbReference type="GO" id="GO:0005759">
    <property type="term" value="C:mitochondrial matrix"/>
    <property type="evidence" value="ECO:0007669"/>
    <property type="project" value="UniProtKB-SubCell"/>
</dbReference>
<accession>A0A2V3INY0</accession>
<dbReference type="SUPFAM" id="SSF53335">
    <property type="entry name" value="S-adenosyl-L-methionine-dependent methyltransferases"/>
    <property type="match status" value="1"/>
</dbReference>
<evidence type="ECO:0000256" key="10">
    <source>
        <dbReference type="HAMAP-Rule" id="MF_03152"/>
    </source>
</evidence>
<dbReference type="GO" id="GO:0052906">
    <property type="term" value="F:tRNA (guanine(37)-N1)-methyltransferase activity"/>
    <property type="evidence" value="ECO:0007669"/>
    <property type="project" value="UniProtKB-UniRule"/>
</dbReference>
<dbReference type="FunFam" id="3.30.300.110:FF:000001">
    <property type="entry name" value="tRNA (guanine(37)-N1)-methyltransferase"/>
    <property type="match status" value="1"/>
</dbReference>
<dbReference type="GO" id="GO:0005634">
    <property type="term" value="C:nucleus"/>
    <property type="evidence" value="ECO:0007669"/>
    <property type="project" value="UniProtKB-SubCell"/>
</dbReference>
<evidence type="ECO:0000256" key="8">
    <source>
        <dbReference type="ARBA" id="ARBA00023242"/>
    </source>
</evidence>
<keyword evidence="8 10" id="KW-0539">Nucleus</keyword>
<feature type="binding site" evidence="10">
    <location>
        <position position="352"/>
    </location>
    <ligand>
        <name>S-adenosyl-L-methionine</name>
        <dbReference type="ChEBI" id="CHEBI:59789"/>
    </ligand>
</feature>
<dbReference type="STRING" id="448386.A0A2V3INY0"/>
<dbReference type="Proteomes" id="UP000247409">
    <property type="component" value="Unassembled WGS sequence"/>
</dbReference>
<evidence type="ECO:0000256" key="9">
    <source>
        <dbReference type="ARBA" id="ARBA00047783"/>
    </source>
</evidence>
<dbReference type="InterPro" id="IPR056744">
    <property type="entry name" value="TRM5/TYW2-like_N"/>
</dbReference>
<comment type="subcellular location">
    <subcellularLocation>
        <location evidence="10">Mitochondrion matrix</location>
    </subcellularLocation>
    <subcellularLocation>
        <location evidence="10">Nucleus</location>
    </subcellularLocation>
    <subcellularLocation>
        <location evidence="10">Cytoplasm</location>
    </subcellularLocation>
    <text evidence="10">Predominantly in the mitochondria and in the nucleus.</text>
</comment>
<keyword evidence="3 10" id="KW-0489">Methyltransferase</keyword>
<organism evidence="12 13">
    <name type="scientific">Gracilariopsis chorda</name>
    <dbReference type="NCBI Taxonomy" id="448386"/>
    <lineage>
        <taxon>Eukaryota</taxon>
        <taxon>Rhodophyta</taxon>
        <taxon>Florideophyceae</taxon>
        <taxon>Rhodymeniophycidae</taxon>
        <taxon>Gracilariales</taxon>
        <taxon>Gracilariaceae</taxon>
        <taxon>Gracilariopsis</taxon>
    </lineage>
</organism>
<comment type="caution">
    <text evidence="10">Lacks conserved residue(s) required for the propagation of feature annotation.</text>
</comment>
<comment type="function">
    <text evidence="10">Specifically methylates the N1 position of guanosine-37 in various cytoplasmic and mitochondrial tRNAs. Methylation is not dependent on the nature of the nucleoside 5' of the target nucleoside. This is the first step in the biosynthesis of wybutosine (yW), a modified base adjacent to the anticodon of tRNAs and required for accurate decoding.</text>
</comment>
<evidence type="ECO:0000256" key="3">
    <source>
        <dbReference type="ARBA" id="ARBA00022603"/>
    </source>
</evidence>
<comment type="subunit">
    <text evidence="10">Monomer.</text>
</comment>
<evidence type="ECO:0000256" key="7">
    <source>
        <dbReference type="ARBA" id="ARBA00023128"/>
    </source>
</evidence>
<dbReference type="AlphaFoldDB" id="A0A2V3INY0"/>
<dbReference type="PROSITE" id="PS51684">
    <property type="entry name" value="SAM_MT_TRM5_TYW2"/>
    <property type="match status" value="1"/>
</dbReference>
<evidence type="ECO:0000259" key="11">
    <source>
        <dbReference type="PROSITE" id="PS51684"/>
    </source>
</evidence>
<sequence length="463" mass="52150">MVPAVDNTTPAEKTAAALDRASFSEKWSVYALRVPAKLCHGTRKAIKNHTLNLNRILSVVKLSQDDNHDAAVPTILLLLKYFSEHPHFKHANSPRGNTDESLIDATKEKVAKTLRESKLPEKIPSPVQSFLKQVKPDDVFTKQVQVDYANWSAESVLKEIMPDNVTIPSSFESIGHIAHLNLRDEQAPFKQLIGQVMLDKLGPRVKTIVNKLENTGGPYRTFAMEVLAGEDNLITSVKENGCTFKMDFSKVYWNSRLETEHRKIINSLKEDDVLADAFCGIGPFTIPAAKQKKCKAVYANDLNPSSVVYLRENVKINKLDERSIHTSCSCSRTFLTRLVKKEQVPITRVLMNFPAGAPEFLDVFRGLYADWCGERPPMPIIHCYCFVRDEEDMGSARKRARVALCGDREDADILLPDACIDVRDVRDVAPRKRQVCVTVRVPEEIAFHNQEQEEPLQKKARAG</sequence>
<dbReference type="Gene3D" id="3.40.50.150">
    <property type="entry name" value="Vaccinia Virus protein VP39"/>
    <property type="match status" value="1"/>
</dbReference>
<reference evidence="12 13" key="1">
    <citation type="journal article" date="2018" name="Mol. Biol. Evol.">
        <title>Analysis of the draft genome of the red seaweed Gracilariopsis chorda provides insights into genome size evolution in Rhodophyta.</title>
        <authorList>
            <person name="Lee J."/>
            <person name="Yang E.C."/>
            <person name="Graf L."/>
            <person name="Yang J.H."/>
            <person name="Qiu H."/>
            <person name="Zel Zion U."/>
            <person name="Chan C.X."/>
            <person name="Stephens T.G."/>
            <person name="Weber A.P.M."/>
            <person name="Boo G.H."/>
            <person name="Boo S.M."/>
            <person name="Kim K.M."/>
            <person name="Shin Y."/>
            <person name="Jung M."/>
            <person name="Lee S.J."/>
            <person name="Yim H.S."/>
            <person name="Lee J.H."/>
            <person name="Bhattacharya D."/>
            <person name="Yoon H.S."/>
        </authorList>
    </citation>
    <scope>NUCLEOTIDE SEQUENCE [LARGE SCALE GENOMIC DNA]</scope>
    <source>
        <strain evidence="12 13">SKKU-2015</strain>
        <tissue evidence="12">Whole body</tissue>
    </source>
</reference>
<keyword evidence="4 10" id="KW-0808">Transferase</keyword>
<evidence type="ECO:0000313" key="13">
    <source>
        <dbReference type="Proteomes" id="UP000247409"/>
    </source>
</evidence>
<dbReference type="InterPro" id="IPR025792">
    <property type="entry name" value="tRNA_Gua_MeTrfase_euk"/>
</dbReference>
<dbReference type="GO" id="GO:0002939">
    <property type="term" value="P:tRNA N1-guanine methylation"/>
    <property type="evidence" value="ECO:0007669"/>
    <property type="project" value="TreeGrafter"/>
</dbReference>
<proteinExistence type="inferred from homology"/>
<dbReference type="GO" id="GO:0070901">
    <property type="term" value="P:mitochondrial tRNA methylation"/>
    <property type="evidence" value="ECO:0007669"/>
    <property type="project" value="UniProtKB-ARBA"/>
</dbReference>
<comment type="catalytic activity">
    <reaction evidence="9 10">
        <text>guanosine(37) in tRNA + S-adenosyl-L-methionine = N(1)-methylguanosine(37) in tRNA + S-adenosyl-L-homocysteine + H(+)</text>
        <dbReference type="Rhea" id="RHEA:36899"/>
        <dbReference type="Rhea" id="RHEA-COMP:10145"/>
        <dbReference type="Rhea" id="RHEA-COMP:10147"/>
        <dbReference type="ChEBI" id="CHEBI:15378"/>
        <dbReference type="ChEBI" id="CHEBI:57856"/>
        <dbReference type="ChEBI" id="CHEBI:59789"/>
        <dbReference type="ChEBI" id="CHEBI:73542"/>
        <dbReference type="ChEBI" id="CHEBI:74269"/>
        <dbReference type="EC" id="2.1.1.228"/>
    </reaction>
</comment>
<gene>
    <name evidence="12" type="ORF">BWQ96_06491</name>
</gene>
<keyword evidence="5 10" id="KW-0949">S-adenosyl-L-methionine</keyword>
<evidence type="ECO:0000313" key="12">
    <source>
        <dbReference type="EMBL" id="PXF43759.1"/>
    </source>
</evidence>
<dbReference type="HAMAP" id="MF_03152">
    <property type="entry name" value="TRM5"/>
    <property type="match status" value="1"/>
</dbReference>
<keyword evidence="2 10" id="KW-0963">Cytoplasm</keyword>
<dbReference type="InterPro" id="IPR056743">
    <property type="entry name" value="TRM5-TYW2-like_MTfase"/>
</dbReference>
<dbReference type="OrthoDB" id="408788at2759"/>
<dbReference type="Pfam" id="PF25133">
    <property type="entry name" value="TYW2_N_2"/>
    <property type="match status" value="1"/>
</dbReference>
<feature type="binding site" evidence="10">
    <location>
        <position position="261"/>
    </location>
    <ligand>
        <name>S-adenosyl-L-methionine</name>
        <dbReference type="ChEBI" id="CHEBI:59789"/>
    </ligand>
</feature>
<feature type="binding site" evidence="10">
    <location>
        <begin position="301"/>
        <end position="302"/>
    </location>
    <ligand>
        <name>S-adenosyl-L-methionine</name>
        <dbReference type="ChEBI" id="CHEBI:59789"/>
    </ligand>
</feature>
<evidence type="ECO:0000256" key="2">
    <source>
        <dbReference type="ARBA" id="ARBA00022490"/>
    </source>
</evidence>
<dbReference type="InterPro" id="IPR030382">
    <property type="entry name" value="MeTrfase_TRM5/TYW2"/>
</dbReference>
<dbReference type="EMBL" id="NBIV01000112">
    <property type="protein sequence ID" value="PXF43759.1"/>
    <property type="molecule type" value="Genomic_DNA"/>
</dbReference>
<comment type="similarity">
    <text evidence="10">Belongs to the TRM5 / TYW2 family.</text>
</comment>
<evidence type="ECO:0000256" key="5">
    <source>
        <dbReference type="ARBA" id="ARBA00022691"/>
    </source>
</evidence>
<dbReference type="PANTHER" id="PTHR23245:SF36">
    <property type="entry name" value="TRNA (GUANINE(37)-N1)-METHYLTRANSFERASE"/>
    <property type="match status" value="1"/>
</dbReference>
<evidence type="ECO:0000256" key="1">
    <source>
        <dbReference type="ARBA" id="ARBA00009775"/>
    </source>
</evidence>
<evidence type="ECO:0000256" key="6">
    <source>
        <dbReference type="ARBA" id="ARBA00022694"/>
    </source>
</evidence>
<dbReference type="CDD" id="cd02440">
    <property type="entry name" value="AdoMet_MTases"/>
    <property type="match status" value="1"/>
</dbReference>
<dbReference type="Pfam" id="PF02475">
    <property type="entry name" value="TRM5-TYW2_MTfase"/>
    <property type="match status" value="1"/>
</dbReference>